<dbReference type="AlphaFoldDB" id="A0ABD0AJS6"/>
<dbReference type="Proteomes" id="UP000653631">
    <property type="component" value="Unassembled WGS sequence"/>
</dbReference>
<dbReference type="PROSITE" id="PS50293">
    <property type="entry name" value="TPR_REGION"/>
    <property type="match status" value="1"/>
</dbReference>
<dbReference type="SUPFAM" id="SSF48452">
    <property type="entry name" value="TPR-like"/>
    <property type="match status" value="1"/>
</dbReference>
<reference evidence="1 2" key="1">
    <citation type="submission" date="2021-01" db="EMBL/GenBank/DDBJ databases">
        <title>Development of a method for detection of lactic acid bacteria that cause putrefactive shochu mash.</title>
        <authorList>
            <person name="Takashita H."/>
            <person name="Fujihara E."/>
            <person name="Takayama K."/>
            <person name="Yamamoto H."/>
            <person name="Mizutani M."/>
            <person name="Kajiwara Y."/>
        </authorList>
    </citation>
    <scope>NUCLEOTIDE SEQUENCE [LARGE SCALE GENOMIC DNA]</scope>
    <source>
        <strain evidence="1 2">01-B1</strain>
    </source>
</reference>
<evidence type="ECO:0008006" key="3">
    <source>
        <dbReference type="Google" id="ProtNLM"/>
    </source>
</evidence>
<proteinExistence type="predicted"/>
<dbReference type="EMBL" id="BOLH01000005">
    <property type="protein sequence ID" value="GIC71697.1"/>
    <property type="molecule type" value="Genomic_DNA"/>
</dbReference>
<protein>
    <recommendedName>
        <fullName evidence="3">Tetratricopeptide repeat protein</fullName>
    </recommendedName>
</protein>
<sequence>MDLTATDLLAIEKDNADHLLDKGAYYYGEGQYTEAVEYY</sequence>
<accession>A0ABD0AJS6</accession>
<comment type="caution">
    <text evidence="1">The sequence shown here is derived from an EMBL/GenBank/DDBJ whole genome shotgun (WGS) entry which is preliminary data.</text>
</comment>
<organism evidence="1 2">
    <name type="scientific">Limosilactobacillus fermentum</name>
    <name type="common">Lactobacillus fermentum</name>
    <dbReference type="NCBI Taxonomy" id="1613"/>
    <lineage>
        <taxon>Bacteria</taxon>
        <taxon>Bacillati</taxon>
        <taxon>Bacillota</taxon>
        <taxon>Bacilli</taxon>
        <taxon>Lactobacillales</taxon>
        <taxon>Lactobacillaceae</taxon>
        <taxon>Limosilactobacillus</taxon>
    </lineage>
</organism>
<name>A0ABD0AJS6_LIMFE</name>
<dbReference type="InterPro" id="IPR011990">
    <property type="entry name" value="TPR-like_helical_dom_sf"/>
</dbReference>
<evidence type="ECO:0000313" key="2">
    <source>
        <dbReference type="Proteomes" id="UP000653631"/>
    </source>
</evidence>
<gene>
    <name evidence="1" type="ORF">LF01B1_07120</name>
</gene>
<evidence type="ECO:0000313" key="1">
    <source>
        <dbReference type="EMBL" id="GIC71697.1"/>
    </source>
</evidence>